<accession>A0ABM8GTF1</accession>
<dbReference type="Gene3D" id="3.40.50.150">
    <property type="entry name" value="Vaccinia Virus protein VP39"/>
    <property type="match status" value="1"/>
</dbReference>
<feature type="region of interest" description="Disordered" evidence="4">
    <location>
        <begin position="1"/>
        <end position="23"/>
    </location>
</feature>
<dbReference type="NCBIfam" id="NF004851">
    <property type="entry name" value="PRK06202.1"/>
    <property type="match status" value="1"/>
</dbReference>
<reference evidence="7" key="1">
    <citation type="journal article" date="2019" name="Int. J. Syst. Evol. Microbiol.">
        <title>The Global Catalogue of Microorganisms (GCM) 10K type strain sequencing project: providing services to taxonomists for standard genome sequencing and annotation.</title>
        <authorList>
            <consortium name="The Broad Institute Genomics Platform"/>
            <consortium name="The Broad Institute Genome Sequencing Center for Infectious Disease"/>
            <person name="Wu L."/>
            <person name="Ma J."/>
        </authorList>
    </citation>
    <scope>NUCLEOTIDE SEQUENCE [LARGE SCALE GENOMIC DNA]</scope>
    <source>
        <strain evidence="7">NBRC 108728</strain>
    </source>
</reference>
<dbReference type="InterPro" id="IPR041698">
    <property type="entry name" value="Methyltransf_25"/>
</dbReference>
<evidence type="ECO:0000259" key="5">
    <source>
        <dbReference type="Pfam" id="PF13649"/>
    </source>
</evidence>
<keyword evidence="1" id="KW-0489">Methyltransferase</keyword>
<keyword evidence="3" id="KW-0949">S-adenosyl-L-methionine</keyword>
<organism evidence="6 7">
    <name type="scientific">Frondihabitans sucicola</name>
    <dbReference type="NCBI Taxonomy" id="1268041"/>
    <lineage>
        <taxon>Bacteria</taxon>
        <taxon>Bacillati</taxon>
        <taxon>Actinomycetota</taxon>
        <taxon>Actinomycetes</taxon>
        <taxon>Micrococcales</taxon>
        <taxon>Microbacteriaceae</taxon>
        <taxon>Frondihabitans</taxon>
    </lineage>
</organism>
<dbReference type="PANTHER" id="PTHR43464:SF19">
    <property type="entry name" value="UBIQUINONE BIOSYNTHESIS O-METHYLTRANSFERASE, MITOCHONDRIAL"/>
    <property type="match status" value="1"/>
</dbReference>
<protein>
    <recommendedName>
        <fullName evidence="5">Methyltransferase domain-containing protein</fullName>
    </recommendedName>
</protein>
<dbReference type="PANTHER" id="PTHR43464">
    <property type="entry name" value="METHYLTRANSFERASE"/>
    <property type="match status" value="1"/>
</dbReference>
<dbReference type="RefSeq" id="WP_286344420.1">
    <property type="nucleotide sequence ID" value="NZ_AP027732.1"/>
</dbReference>
<dbReference type="Proteomes" id="UP001321486">
    <property type="component" value="Chromosome"/>
</dbReference>
<dbReference type="SUPFAM" id="SSF53335">
    <property type="entry name" value="S-adenosyl-L-methionine-dependent methyltransferases"/>
    <property type="match status" value="1"/>
</dbReference>
<evidence type="ECO:0000256" key="2">
    <source>
        <dbReference type="ARBA" id="ARBA00022679"/>
    </source>
</evidence>
<proteinExistence type="predicted"/>
<evidence type="ECO:0000256" key="3">
    <source>
        <dbReference type="ARBA" id="ARBA00022691"/>
    </source>
</evidence>
<feature type="domain" description="Methyltransferase" evidence="5">
    <location>
        <begin position="78"/>
        <end position="172"/>
    </location>
</feature>
<name>A0ABM8GTF1_9MICO</name>
<evidence type="ECO:0000313" key="7">
    <source>
        <dbReference type="Proteomes" id="UP001321486"/>
    </source>
</evidence>
<dbReference type="Pfam" id="PF13649">
    <property type="entry name" value="Methyltransf_25"/>
    <property type="match status" value="1"/>
</dbReference>
<keyword evidence="7" id="KW-1185">Reference proteome</keyword>
<evidence type="ECO:0000256" key="1">
    <source>
        <dbReference type="ARBA" id="ARBA00022603"/>
    </source>
</evidence>
<dbReference type="CDD" id="cd02440">
    <property type="entry name" value="AdoMet_MTases"/>
    <property type="match status" value="1"/>
</dbReference>
<gene>
    <name evidence="6" type="ORF">GCM10025867_39640</name>
</gene>
<dbReference type="InterPro" id="IPR029063">
    <property type="entry name" value="SAM-dependent_MTases_sf"/>
</dbReference>
<evidence type="ECO:0000313" key="6">
    <source>
        <dbReference type="EMBL" id="BDZ51723.1"/>
    </source>
</evidence>
<sequence>MTAPVDGKKAPPARGRVDLRRRETTSLELMDDPECDQSALEATYGHFDLVNRLVAGWRTVYRRRILPLAKASREPLTVLDVGSGGGDVARALAGWSAADGHPLQITAIDPDPRAFDYASGRPQVPQVTFERTASRTLVEAGRTFDLVVSNHVLHHLDPEAFGALLHDSERLARKLVLHNDIARGRVAYAAYGVATAATFRGSFIHHDGLLSIRRSYRRSELAAAVPSGWLVVPQWPFRLLLTHESGETPGGARA</sequence>
<dbReference type="EMBL" id="AP027732">
    <property type="protein sequence ID" value="BDZ51723.1"/>
    <property type="molecule type" value="Genomic_DNA"/>
</dbReference>
<evidence type="ECO:0000256" key="4">
    <source>
        <dbReference type="SAM" id="MobiDB-lite"/>
    </source>
</evidence>
<keyword evidence="2" id="KW-0808">Transferase</keyword>